<dbReference type="SMART" id="SM00267">
    <property type="entry name" value="GGDEF"/>
    <property type="match status" value="1"/>
</dbReference>
<name>A0A853IVD2_9BURK</name>
<dbReference type="PANTHER" id="PTHR44757:SF2">
    <property type="entry name" value="BIOFILM ARCHITECTURE MAINTENANCE PROTEIN MBAA"/>
    <property type="match status" value="1"/>
</dbReference>
<dbReference type="FunFam" id="3.20.20.450:FF:000001">
    <property type="entry name" value="Cyclic di-GMP phosphodiesterase yahA"/>
    <property type="match status" value="1"/>
</dbReference>
<proteinExistence type="predicted"/>
<dbReference type="Gene3D" id="3.20.20.450">
    <property type="entry name" value="EAL domain"/>
    <property type="match status" value="1"/>
</dbReference>
<dbReference type="Pfam" id="PF00563">
    <property type="entry name" value="EAL"/>
    <property type="match status" value="1"/>
</dbReference>
<dbReference type="SUPFAM" id="SSF55073">
    <property type="entry name" value="Nucleotide cyclase"/>
    <property type="match status" value="1"/>
</dbReference>
<evidence type="ECO:0000313" key="4">
    <source>
        <dbReference type="Proteomes" id="UP000589716"/>
    </source>
</evidence>
<dbReference type="InterPro" id="IPR001633">
    <property type="entry name" value="EAL_dom"/>
</dbReference>
<reference evidence="3 4" key="1">
    <citation type="submission" date="2020-07" db="EMBL/GenBank/DDBJ databases">
        <authorList>
            <person name="Maaloum M."/>
        </authorList>
    </citation>
    <scope>NUCLEOTIDE SEQUENCE [LARGE SCALE GENOMIC DNA]</scope>
    <source>
        <strain evidence="3 4">GCS-AN-3</strain>
    </source>
</reference>
<dbReference type="EMBL" id="JACCKX010000001">
    <property type="protein sequence ID" value="NZA01961.1"/>
    <property type="molecule type" value="Genomic_DNA"/>
</dbReference>
<feature type="domain" description="EAL" evidence="1">
    <location>
        <begin position="199"/>
        <end position="454"/>
    </location>
</feature>
<dbReference type="NCBIfam" id="TIGR00254">
    <property type="entry name" value="GGDEF"/>
    <property type="match status" value="1"/>
</dbReference>
<dbReference type="Pfam" id="PF00990">
    <property type="entry name" value="GGDEF"/>
    <property type="match status" value="1"/>
</dbReference>
<evidence type="ECO:0000259" key="2">
    <source>
        <dbReference type="PROSITE" id="PS50887"/>
    </source>
</evidence>
<organism evidence="3 4">
    <name type="scientific">Ottowia beijingensis</name>
    <dbReference type="NCBI Taxonomy" id="1207057"/>
    <lineage>
        <taxon>Bacteria</taxon>
        <taxon>Pseudomonadati</taxon>
        <taxon>Pseudomonadota</taxon>
        <taxon>Betaproteobacteria</taxon>
        <taxon>Burkholderiales</taxon>
        <taxon>Comamonadaceae</taxon>
        <taxon>Ottowia</taxon>
    </lineage>
</organism>
<dbReference type="InterPro" id="IPR043128">
    <property type="entry name" value="Rev_trsase/Diguanyl_cyclase"/>
</dbReference>
<dbReference type="PROSITE" id="PS50887">
    <property type="entry name" value="GGDEF"/>
    <property type="match status" value="1"/>
</dbReference>
<dbReference type="InterPro" id="IPR052155">
    <property type="entry name" value="Biofilm_reg_signaling"/>
</dbReference>
<dbReference type="InterPro" id="IPR035919">
    <property type="entry name" value="EAL_sf"/>
</dbReference>
<dbReference type="CDD" id="cd01948">
    <property type="entry name" value="EAL"/>
    <property type="match status" value="1"/>
</dbReference>
<dbReference type="InterPro" id="IPR000160">
    <property type="entry name" value="GGDEF_dom"/>
</dbReference>
<dbReference type="PROSITE" id="PS50883">
    <property type="entry name" value="EAL"/>
    <property type="match status" value="1"/>
</dbReference>
<dbReference type="Gene3D" id="3.30.70.270">
    <property type="match status" value="1"/>
</dbReference>
<protein>
    <submittedName>
        <fullName evidence="3">EAL domain-containing protein</fullName>
    </submittedName>
</protein>
<sequence>MGGGGPRRDRAQTSRRKIHHLAFFDPLTELPNRLLLIERLEAALAESERTGQSGALMFIDLDNFKVLNDTMGHSRGDLLLQRVAERLQRSVRKADTVARIGGDEFVVMLQGLGTDPHSAALKTKTVATKVLARMSEPFDLGDYQHYSTVSIGVTGFGAQPTGVSELLKQADLAMYQAKSAGRDTIAFFDPAMQAAVSASAALGADVRAALQAGDQFSVHYQPLFNQQRCVTGVEALLRWRHPARGAVSPAEFIPIAEDTGLILPLGHWVLEQACAQLAAWAERPETAQLSIAVNVSVRQFRHPEFVDQVIAAIRRHRVAPRLLKLELTESLLADRMEITLEKMDTLKQLGVTLSLDDFGTGYSSLAYLKRLPLDQLKIDKGFVADVLTDPSDAAIARAIIELAHSQGLSVIAEGVATEEQHRFLVDHGCDLFQGFLLAKPMSIGALEEFMDQHRDTATAPLHE</sequence>
<gene>
    <name evidence="3" type="ORF">H0I39_09695</name>
</gene>
<keyword evidence="4" id="KW-1185">Reference proteome</keyword>
<evidence type="ECO:0000313" key="3">
    <source>
        <dbReference type="EMBL" id="NZA01961.1"/>
    </source>
</evidence>
<feature type="domain" description="GGDEF" evidence="2">
    <location>
        <begin position="52"/>
        <end position="190"/>
    </location>
</feature>
<dbReference type="PANTHER" id="PTHR44757">
    <property type="entry name" value="DIGUANYLATE CYCLASE DGCP"/>
    <property type="match status" value="1"/>
</dbReference>
<dbReference type="CDD" id="cd01949">
    <property type="entry name" value="GGDEF"/>
    <property type="match status" value="1"/>
</dbReference>
<dbReference type="AlphaFoldDB" id="A0A853IVD2"/>
<dbReference type="Proteomes" id="UP000589716">
    <property type="component" value="Unassembled WGS sequence"/>
</dbReference>
<comment type="caution">
    <text evidence="3">The sequence shown here is derived from an EMBL/GenBank/DDBJ whole genome shotgun (WGS) entry which is preliminary data.</text>
</comment>
<dbReference type="SMART" id="SM00052">
    <property type="entry name" value="EAL"/>
    <property type="match status" value="1"/>
</dbReference>
<accession>A0A853IVD2</accession>
<evidence type="ECO:0000259" key="1">
    <source>
        <dbReference type="PROSITE" id="PS50883"/>
    </source>
</evidence>
<dbReference type="SUPFAM" id="SSF141868">
    <property type="entry name" value="EAL domain-like"/>
    <property type="match status" value="1"/>
</dbReference>
<dbReference type="InterPro" id="IPR029787">
    <property type="entry name" value="Nucleotide_cyclase"/>
</dbReference>